<organism evidence="1 2">
    <name type="scientific">Rhododendron molle</name>
    <name type="common">Chinese azalea</name>
    <name type="synonym">Azalea mollis</name>
    <dbReference type="NCBI Taxonomy" id="49168"/>
    <lineage>
        <taxon>Eukaryota</taxon>
        <taxon>Viridiplantae</taxon>
        <taxon>Streptophyta</taxon>
        <taxon>Embryophyta</taxon>
        <taxon>Tracheophyta</taxon>
        <taxon>Spermatophyta</taxon>
        <taxon>Magnoliopsida</taxon>
        <taxon>eudicotyledons</taxon>
        <taxon>Gunneridae</taxon>
        <taxon>Pentapetalae</taxon>
        <taxon>asterids</taxon>
        <taxon>Ericales</taxon>
        <taxon>Ericaceae</taxon>
        <taxon>Ericoideae</taxon>
        <taxon>Rhodoreae</taxon>
        <taxon>Rhododendron</taxon>
    </lineage>
</organism>
<keyword evidence="2" id="KW-1185">Reference proteome</keyword>
<sequence>MTSCTLTPSQYKYPSSDLVKQCLKFWVFGSEAVVSAGFRDRTALRFSVLELCLRGRLGLAVVSAGFRDRTALKFSALEAIFGFM</sequence>
<comment type="caution">
    <text evidence="1">The sequence shown here is derived from an EMBL/GenBank/DDBJ whole genome shotgun (WGS) entry which is preliminary data.</text>
</comment>
<protein>
    <submittedName>
        <fullName evidence="1">Uncharacterized protein</fullName>
    </submittedName>
</protein>
<dbReference type="Proteomes" id="UP001062846">
    <property type="component" value="Chromosome 11"/>
</dbReference>
<accession>A0ACC0LWC2</accession>
<evidence type="ECO:0000313" key="1">
    <source>
        <dbReference type="EMBL" id="KAI8533020.1"/>
    </source>
</evidence>
<evidence type="ECO:0000313" key="2">
    <source>
        <dbReference type="Proteomes" id="UP001062846"/>
    </source>
</evidence>
<name>A0ACC0LWC2_RHOML</name>
<gene>
    <name evidence="1" type="ORF">RHMOL_Rhmol11G0263700</name>
</gene>
<reference evidence="1" key="1">
    <citation type="submission" date="2022-02" db="EMBL/GenBank/DDBJ databases">
        <title>Plant Genome Project.</title>
        <authorList>
            <person name="Zhang R.-G."/>
        </authorList>
    </citation>
    <scope>NUCLEOTIDE SEQUENCE</scope>
    <source>
        <strain evidence="1">AT1</strain>
    </source>
</reference>
<proteinExistence type="predicted"/>
<dbReference type="EMBL" id="CM046398">
    <property type="protein sequence ID" value="KAI8533020.1"/>
    <property type="molecule type" value="Genomic_DNA"/>
</dbReference>